<dbReference type="EMBL" id="JAAQTL010000001">
    <property type="protein sequence ID" value="NID15019.1"/>
    <property type="molecule type" value="Genomic_DNA"/>
</dbReference>
<evidence type="ECO:0000313" key="1">
    <source>
        <dbReference type="EMBL" id="NID15019.1"/>
    </source>
</evidence>
<sequence>MADYVTLLGAEQVQAAGHHMARAADDMRNAAYSISESVDRLTRALDEHASRIEAAQRAGGDDRRLIGWRTADYTAETSDPDQAKNWSTNVPVLPIFEGDPNTRLVATQETSHG</sequence>
<name>A0A7X5TPS4_9GAMM</name>
<accession>A0A7X5TPS4</accession>
<dbReference type="Proteomes" id="UP000518878">
    <property type="component" value="Unassembled WGS sequence"/>
</dbReference>
<protein>
    <submittedName>
        <fullName evidence="1">Uncharacterized protein</fullName>
    </submittedName>
</protein>
<evidence type="ECO:0000313" key="2">
    <source>
        <dbReference type="Proteomes" id="UP000518878"/>
    </source>
</evidence>
<dbReference type="AlphaFoldDB" id="A0A7X5TPS4"/>
<proteinExistence type="predicted"/>
<comment type="caution">
    <text evidence="1">The sequence shown here is derived from an EMBL/GenBank/DDBJ whole genome shotgun (WGS) entry which is preliminary data.</text>
</comment>
<reference evidence="1 2" key="1">
    <citation type="journal article" date="2006" name="Int. J. Syst. Evol. Microbiol.">
        <title>Dyella yeojuensis sp. nov., isolated from greenhouse soil in Korea.</title>
        <authorList>
            <person name="Kim B.Y."/>
            <person name="Weon H.Y."/>
            <person name="Lee K.H."/>
            <person name="Seok S.J."/>
            <person name="Kwon S.W."/>
            <person name="Go S.J."/>
            <person name="Stackebrandt E."/>
        </authorList>
    </citation>
    <scope>NUCLEOTIDE SEQUENCE [LARGE SCALE GENOMIC DNA]</scope>
    <source>
        <strain evidence="1 2">DSM 17673</strain>
    </source>
</reference>
<gene>
    <name evidence="1" type="ORF">HBF32_05995</name>
</gene>
<dbReference type="RefSeq" id="WP_166698796.1">
    <property type="nucleotide sequence ID" value="NZ_JAAQTL010000001.1"/>
</dbReference>
<organism evidence="1 2">
    <name type="scientific">Luteibacter yeojuensis</name>
    <dbReference type="NCBI Taxonomy" id="345309"/>
    <lineage>
        <taxon>Bacteria</taxon>
        <taxon>Pseudomonadati</taxon>
        <taxon>Pseudomonadota</taxon>
        <taxon>Gammaproteobacteria</taxon>
        <taxon>Lysobacterales</taxon>
        <taxon>Rhodanobacteraceae</taxon>
        <taxon>Luteibacter</taxon>
    </lineage>
</organism>
<keyword evidence="2" id="KW-1185">Reference proteome</keyword>